<sequence length="407" mass="43885">MLRFGASHFVVLLVAAISVAQAVKIEVHGKDNTTCIYAVLSVNFTVLYEGNGTMENATFQLPDSLSSNGSTCGGNNSAPLLNMGFGTGHSLSLNFSHTDGKFSGDVLTFTYNTSDAKLFPGAKNKSVKHVAVNSLMEPVPLNTIYTCRSVRAIASEAVVMVFWHVGIQAFVENGTISKNESFCKADVSTTVSPVTTQTTSTVTPIPTKPPPDLPAVGNYTVKNGSDPCLLANMGLQLNITNTENQIHVININSNSTASGRCGDKHSVLLLEDTDATIQFHFFVEQSKFFLKEVQANVSLLVNGSTTTLNSSNGNLKYWQAFVGSSYICRNEQRLVVTDKLAINTFNVWLQPFEVKNGTFSRAEECSLDDDSILIPIIVGAALAGLIVIVVIAYVIGRRRSYAGYQTL</sequence>
<evidence type="ECO:0000256" key="16">
    <source>
        <dbReference type="PROSITE-ProRule" id="PRU00740"/>
    </source>
</evidence>
<evidence type="ECO:0000256" key="12">
    <source>
        <dbReference type="ARBA" id="ARBA00023180"/>
    </source>
</evidence>
<keyword evidence="12" id="KW-0325">Glycoprotein</keyword>
<evidence type="ECO:0000256" key="8">
    <source>
        <dbReference type="ARBA" id="ARBA00022989"/>
    </source>
</evidence>
<evidence type="ECO:0000256" key="2">
    <source>
        <dbReference type="ARBA" id="ARBA00004530"/>
    </source>
</evidence>
<dbReference type="GO" id="GO:0005886">
    <property type="term" value="C:plasma membrane"/>
    <property type="evidence" value="ECO:0007669"/>
    <property type="project" value="UniProtKB-SubCell"/>
</dbReference>
<evidence type="ECO:0000256" key="4">
    <source>
        <dbReference type="ARBA" id="ARBA00022475"/>
    </source>
</evidence>
<keyword evidence="13 16" id="KW-0458">Lysosome</keyword>
<dbReference type="GO" id="GO:0031902">
    <property type="term" value="C:late endosome membrane"/>
    <property type="evidence" value="ECO:0007669"/>
    <property type="project" value="TreeGrafter"/>
</dbReference>
<dbReference type="Pfam" id="PF01299">
    <property type="entry name" value="Lamp2-like_luminal"/>
    <property type="match status" value="1"/>
</dbReference>
<evidence type="ECO:0000313" key="22">
    <source>
        <dbReference type="Proteomes" id="UP000287033"/>
    </source>
</evidence>
<comment type="caution">
    <text evidence="21">The sequence shown here is derived from an EMBL/GenBank/DDBJ whole genome shotgun (WGS) entry which is preliminary data.</text>
</comment>
<keyword evidence="22" id="KW-1185">Reference proteome</keyword>
<comment type="similarity">
    <text evidence="16">Belongs to the LAMP family.</text>
</comment>
<evidence type="ECO:0000256" key="13">
    <source>
        <dbReference type="ARBA" id="ARBA00023228"/>
    </source>
</evidence>
<evidence type="ECO:0000256" key="3">
    <source>
        <dbReference type="ARBA" id="ARBA00004652"/>
    </source>
</evidence>
<keyword evidence="6 18" id="KW-0732">Signal</keyword>
<dbReference type="InterPro" id="IPR048528">
    <property type="entry name" value="Lamp2-like_luminal"/>
</dbReference>
<evidence type="ECO:0000256" key="6">
    <source>
        <dbReference type="ARBA" id="ARBA00022729"/>
    </source>
</evidence>
<feature type="chain" id="PRO_5019049920" description="Lysosome-associated membrane glycoprotein 2" evidence="18">
    <location>
        <begin position="23"/>
        <end position="407"/>
    </location>
</feature>
<evidence type="ECO:0000256" key="14">
    <source>
        <dbReference type="ARBA" id="ARBA00023329"/>
    </source>
</evidence>
<dbReference type="Pfam" id="PF21222">
    <property type="entry name" value="Lamp2_2nd"/>
    <property type="match status" value="1"/>
</dbReference>
<keyword evidence="14" id="KW-0968">Cytoplasmic vesicle</keyword>
<dbReference type="Gene3D" id="2.40.160.110">
    <property type="match status" value="2"/>
</dbReference>
<gene>
    <name evidence="21" type="ORF">chiPu_0007956</name>
</gene>
<dbReference type="PROSITE" id="PS00310">
    <property type="entry name" value="LAMP_1"/>
    <property type="match status" value="1"/>
</dbReference>
<feature type="disulfide bond" evidence="16">
    <location>
        <begin position="147"/>
        <end position="183"/>
    </location>
</feature>
<keyword evidence="10 16" id="KW-0472">Membrane</keyword>
<dbReference type="InterPro" id="IPR002000">
    <property type="entry name" value="Lysosome-assoc_membr_glycop"/>
</dbReference>
<name>A0A401SGK8_CHIPU</name>
<keyword evidence="4" id="KW-1003">Cell membrane</keyword>
<dbReference type="InterPro" id="IPR018134">
    <property type="entry name" value="LAMP_CS"/>
</dbReference>
<dbReference type="GO" id="GO:0072594">
    <property type="term" value="P:establishment of protein localization to organelle"/>
    <property type="evidence" value="ECO:0007669"/>
    <property type="project" value="TreeGrafter"/>
</dbReference>
<dbReference type="STRING" id="137246.A0A401SGK8"/>
<dbReference type="PROSITE" id="PS00311">
    <property type="entry name" value="LAMP_2"/>
    <property type="match status" value="1"/>
</dbReference>
<organism evidence="21 22">
    <name type="scientific">Chiloscyllium punctatum</name>
    <name type="common">Brownbanded bambooshark</name>
    <name type="synonym">Hemiscyllium punctatum</name>
    <dbReference type="NCBI Taxonomy" id="137246"/>
    <lineage>
        <taxon>Eukaryota</taxon>
        <taxon>Metazoa</taxon>
        <taxon>Chordata</taxon>
        <taxon>Craniata</taxon>
        <taxon>Vertebrata</taxon>
        <taxon>Chondrichthyes</taxon>
        <taxon>Elasmobranchii</taxon>
        <taxon>Galeomorphii</taxon>
        <taxon>Galeoidea</taxon>
        <taxon>Orectolobiformes</taxon>
        <taxon>Hemiscylliidae</taxon>
        <taxon>Chiloscyllium</taxon>
    </lineage>
</organism>
<dbReference type="OrthoDB" id="6232933at2759"/>
<evidence type="ECO:0000256" key="10">
    <source>
        <dbReference type="ARBA" id="ARBA00023136"/>
    </source>
</evidence>
<dbReference type="GO" id="GO:0005765">
    <property type="term" value="C:lysosomal membrane"/>
    <property type="evidence" value="ECO:0007669"/>
    <property type="project" value="UniProtKB-SubCell"/>
</dbReference>
<keyword evidence="8 17" id="KW-1133">Transmembrane helix</keyword>
<feature type="domain" description="Lysosome-associated membrane glycoprotein 2-like luminal" evidence="19">
    <location>
        <begin position="214"/>
        <end position="355"/>
    </location>
</feature>
<dbReference type="AlphaFoldDB" id="A0A401SGK8"/>
<feature type="disulfide bond" evidence="16">
    <location>
        <begin position="328"/>
        <end position="365"/>
    </location>
</feature>
<evidence type="ECO:0000256" key="17">
    <source>
        <dbReference type="SAM" id="Phobius"/>
    </source>
</evidence>
<protein>
    <recommendedName>
        <fullName evidence="15">Lysosome-associated membrane glycoprotein 2</fullName>
    </recommendedName>
</protein>
<evidence type="ECO:0000256" key="15">
    <source>
        <dbReference type="ARBA" id="ARBA00074380"/>
    </source>
</evidence>
<keyword evidence="5 16" id="KW-0812">Transmembrane</keyword>
<evidence type="ECO:0000256" key="9">
    <source>
        <dbReference type="ARBA" id="ARBA00023006"/>
    </source>
</evidence>
<comment type="caution">
    <text evidence="16">Lacks conserved residue(s) required for the propagation of feature annotation.</text>
</comment>
<evidence type="ECO:0000259" key="19">
    <source>
        <dbReference type="Pfam" id="PF01299"/>
    </source>
</evidence>
<dbReference type="PANTHER" id="PTHR11506">
    <property type="entry name" value="LYSOSOME-ASSOCIATED MEMBRANE GLYCOPROTEIN"/>
    <property type="match status" value="1"/>
</dbReference>
<feature type="signal peptide" evidence="18">
    <location>
        <begin position="1"/>
        <end position="22"/>
    </location>
</feature>
<evidence type="ECO:0000313" key="21">
    <source>
        <dbReference type="EMBL" id="GCC29514.1"/>
    </source>
</evidence>
<proteinExistence type="inferred from homology"/>
<evidence type="ECO:0000256" key="11">
    <source>
        <dbReference type="ARBA" id="ARBA00023157"/>
    </source>
</evidence>
<accession>A0A401SGK8</accession>
<keyword evidence="9" id="KW-0072">Autophagy</keyword>
<evidence type="ECO:0000256" key="1">
    <source>
        <dbReference type="ARBA" id="ARBA00004251"/>
    </source>
</evidence>
<dbReference type="EMBL" id="BEZZ01000254">
    <property type="protein sequence ID" value="GCC29514.1"/>
    <property type="molecule type" value="Genomic_DNA"/>
</dbReference>
<keyword evidence="11 16" id="KW-1015">Disulfide bond</keyword>
<dbReference type="FunFam" id="2.40.160.110:FF:000001">
    <property type="entry name" value="lysosome-associated membrane glycoprotein 2 isoform X2"/>
    <property type="match status" value="1"/>
</dbReference>
<evidence type="ECO:0000256" key="7">
    <source>
        <dbReference type="ARBA" id="ARBA00022753"/>
    </source>
</evidence>
<dbReference type="PROSITE" id="PS51407">
    <property type="entry name" value="LAMP_3"/>
    <property type="match status" value="1"/>
</dbReference>
<dbReference type="PANTHER" id="PTHR11506:SF6">
    <property type="entry name" value="LYSOSOME-ASSOCIATED MEMBRANE GLYCOPROTEIN 2"/>
    <property type="match status" value="1"/>
</dbReference>
<evidence type="ECO:0000259" key="20">
    <source>
        <dbReference type="Pfam" id="PF21222"/>
    </source>
</evidence>
<dbReference type="Proteomes" id="UP000287033">
    <property type="component" value="Unassembled WGS sequence"/>
</dbReference>
<dbReference type="OMA" id="CHPQTAQ"/>
<feature type="domain" description="Lysosome-associated membrane glycoprotein 2-like transmembrane" evidence="20">
    <location>
        <begin position="374"/>
        <end position="405"/>
    </location>
</feature>
<keyword evidence="7" id="KW-0967">Endosome</keyword>
<reference evidence="21 22" key="1">
    <citation type="journal article" date="2018" name="Nat. Ecol. Evol.">
        <title>Shark genomes provide insights into elasmobranch evolution and the origin of vertebrates.</title>
        <authorList>
            <person name="Hara Y"/>
            <person name="Yamaguchi K"/>
            <person name="Onimaru K"/>
            <person name="Kadota M"/>
            <person name="Koyanagi M"/>
            <person name="Keeley SD"/>
            <person name="Tatsumi K"/>
            <person name="Tanaka K"/>
            <person name="Motone F"/>
            <person name="Kageyama Y"/>
            <person name="Nozu R"/>
            <person name="Adachi N"/>
            <person name="Nishimura O"/>
            <person name="Nakagawa R"/>
            <person name="Tanegashima C"/>
            <person name="Kiyatake I"/>
            <person name="Matsumoto R"/>
            <person name="Murakumo K"/>
            <person name="Nishida K"/>
            <person name="Terakita A"/>
            <person name="Kuratani S"/>
            <person name="Sato K"/>
            <person name="Hyodo S Kuraku.S."/>
        </authorList>
    </citation>
    <scope>NUCLEOTIDE SEQUENCE [LARGE SCALE GENOMIC DNA]</scope>
</reference>
<evidence type="ECO:0000256" key="18">
    <source>
        <dbReference type="SAM" id="SignalP"/>
    </source>
</evidence>
<dbReference type="PRINTS" id="PR00336">
    <property type="entry name" value="LYSASSOCTDMP"/>
</dbReference>
<feature type="transmembrane region" description="Helical" evidence="17">
    <location>
        <begin position="372"/>
        <end position="395"/>
    </location>
</feature>
<comment type="subcellular location">
    <subcellularLocation>
        <location evidence="1">Cell membrane</location>
        <topology evidence="1">Single-pass type I membrane protein</topology>
    </subcellularLocation>
    <subcellularLocation>
        <location evidence="3">Cytoplasmic vesicle</location>
        <location evidence="3">Autophagosome membrane</location>
    </subcellularLocation>
    <subcellularLocation>
        <location evidence="2">Endosome membrane</location>
        <topology evidence="2">Single-pass type I membrane protein</topology>
    </subcellularLocation>
    <subcellularLocation>
        <location evidence="16">Lysosome membrane</location>
        <topology evidence="16">Single-pass type I membrane protein</topology>
    </subcellularLocation>
</comment>
<evidence type="ECO:0000256" key="5">
    <source>
        <dbReference type="ARBA" id="ARBA00022692"/>
    </source>
</evidence>
<dbReference type="InterPro" id="IPR048524">
    <property type="entry name" value="Lamp2-like_TM"/>
</dbReference>